<dbReference type="AlphaFoldDB" id="A0A0E9S4Q5"/>
<reference evidence="1" key="2">
    <citation type="journal article" date="2015" name="Fish Shellfish Immunol.">
        <title>Early steps in the European eel (Anguilla anguilla)-Vibrio vulnificus interaction in the gills: Role of the RtxA13 toxin.</title>
        <authorList>
            <person name="Callol A."/>
            <person name="Pajuelo D."/>
            <person name="Ebbesson L."/>
            <person name="Teles M."/>
            <person name="MacKenzie S."/>
            <person name="Amaro C."/>
        </authorList>
    </citation>
    <scope>NUCLEOTIDE SEQUENCE</scope>
</reference>
<name>A0A0E9S4Q5_ANGAN</name>
<accession>A0A0E9S4Q5</accession>
<protein>
    <submittedName>
        <fullName evidence="1">Uncharacterized protein</fullName>
    </submittedName>
</protein>
<dbReference type="EMBL" id="GBXM01072183">
    <property type="protein sequence ID" value="JAH36394.1"/>
    <property type="molecule type" value="Transcribed_RNA"/>
</dbReference>
<sequence>MSQISHARRGKEPSACGSAIRVLITKELN</sequence>
<proteinExistence type="predicted"/>
<organism evidence="1">
    <name type="scientific">Anguilla anguilla</name>
    <name type="common">European freshwater eel</name>
    <name type="synonym">Muraena anguilla</name>
    <dbReference type="NCBI Taxonomy" id="7936"/>
    <lineage>
        <taxon>Eukaryota</taxon>
        <taxon>Metazoa</taxon>
        <taxon>Chordata</taxon>
        <taxon>Craniata</taxon>
        <taxon>Vertebrata</taxon>
        <taxon>Euteleostomi</taxon>
        <taxon>Actinopterygii</taxon>
        <taxon>Neopterygii</taxon>
        <taxon>Teleostei</taxon>
        <taxon>Anguilliformes</taxon>
        <taxon>Anguillidae</taxon>
        <taxon>Anguilla</taxon>
    </lineage>
</organism>
<reference evidence="1" key="1">
    <citation type="submission" date="2014-11" db="EMBL/GenBank/DDBJ databases">
        <authorList>
            <person name="Amaro Gonzalez C."/>
        </authorList>
    </citation>
    <scope>NUCLEOTIDE SEQUENCE</scope>
</reference>
<evidence type="ECO:0000313" key="1">
    <source>
        <dbReference type="EMBL" id="JAH36394.1"/>
    </source>
</evidence>